<dbReference type="InterPro" id="IPR011032">
    <property type="entry name" value="GroES-like_sf"/>
</dbReference>
<proteinExistence type="predicted"/>
<accession>A0AAN5PMD7</accession>
<feature type="non-terminal residue" evidence="1">
    <location>
        <position position="42"/>
    </location>
</feature>
<name>A0AAN5PMD7_LEGPN</name>
<protein>
    <submittedName>
        <fullName evidence="1">L-threonine 3-dehydrogenase</fullName>
        <ecNumber evidence="1">1.1.1.103</ecNumber>
    </submittedName>
</protein>
<dbReference type="AlphaFoldDB" id="A0AAN5PMD7"/>
<keyword evidence="1" id="KW-0560">Oxidoreductase</keyword>
<evidence type="ECO:0000313" key="1">
    <source>
        <dbReference type="EMBL" id="HAU1881840.1"/>
    </source>
</evidence>
<dbReference type="GO" id="GO:0008743">
    <property type="term" value="F:L-threonine 3-dehydrogenase activity"/>
    <property type="evidence" value="ECO:0007669"/>
    <property type="project" value="UniProtKB-EC"/>
</dbReference>
<dbReference type="SUPFAM" id="SSF50129">
    <property type="entry name" value="GroES-like"/>
    <property type="match status" value="1"/>
</dbReference>
<dbReference type="Gene3D" id="3.90.180.10">
    <property type="entry name" value="Medium-chain alcohol dehydrogenases, catalytic domain"/>
    <property type="match status" value="1"/>
</dbReference>
<gene>
    <name evidence="1" type="primary">tdh</name>
    <name evidence="1" type="ORF">JBJ86_16510</name>
</gene>
<reference evidence="1" key="1">
    <citation type="journal article" date="2018" name="Genome Biol.">
        <title>SKESA: strategic k-mer extension for scrupulous assemblies.</title>
        <authorList>
            <person name="Souvorov A."/>
            <person name="Agarwala R."/>
            <person name="Lipman D.J."/>
        </authorList>
    </citation>
    <scope>NUCLEOTIDE SEQUENCE</scope>
    <source>
        <strain evidence="1">AZ00058701</strain>
    </source>
</reference>
<comment type="caution">
    <text evidence="1">The sequence shown here is derived from an EMBL/GenBank/DDBJ whole genome shotgun (WGS) entry which is preliminary data.</text>
</comment>
<dbReference type="Proteomes" id="UP000866496">
    <property type="component" value="Unassembled WGS sequence"/>
</dbReference>
<dbReference type="EC" id="1.1.1.103" evidence="1"/>
<reference evidence="1" key="2">
    <citation type="submission" date="2019-10" db="EMBL/GenBank/DDBJ databases">
        <authorList>
            <consortium name="NCBI Pathogen Detection Project"/>
        </authorList>
    </citation>
    <scope>NUCLEOTIDE SEQUENCE</scope>
    <source>
        <strain evidence="1">AZ00058701</strain>
    </source>
</reference>
<dbReference type="EMBL" id="DACWHX010000122">
    <property type="protein sequence ID" value="HAU1881840.1"/>
    <property type="molecule type" value="Genomic_DNA"/>
</dbReference>
<evidence type="ECO:0000313" key="2">
    <source>
        <dbReference type="Proteomes" id="UP000866496"/>
    </source>
</evidence>
<sequence>MTMKSLVKAKKEPGIWMQDIPVPEYGVNDVLIKIKRTAICGT</sequence>
<organism evidence="1 2">
    <name type="scientific">Legionella pneumophila</name>
    <dbReference type="NCBI Taxonomy" id="446"/>
    <lineage>
        <taxon>Bacteria</taxon>
        <taxon>Pseudomonadati</taxon>
        <taxon>Pseudomonadota</taxon>
        <taxon>Gammaproteobacteria</taxon>
        <taxon>Legionellales</taxon>
        <taxon>Legionellaceae</taxon>
        <taxon>Legionella</taxon>
    </lineage>
</organism>